<name>A0ABM9B161_9BACT</name>
<keyword evidence="2" id="KW-1185">Reference proteome</keyword>
<dbReference type="EMBL" id="CAKLPZ010000002">
    <property type="protein sequence ID" value="CAH1000932.1"/>
    <property type="molecule type" value="Genomic_DNA"/>
</dbReference>
<dbReference type="Gene3D" id="3.40.50.1820">
    <property type="entry name" value="alpha/beta hydrolase"/>
    <property type="match status" value="1"/>
</dbReference>
<dbReference type="PANTHER" id="PTHR48098:SF3">
    <property type="entry name" value="IRON(III) ENTEROBACTIN ESTERASE"/>
    <property type="match status" value="1"/>
</dbReference>
<evidence type="ECO:0000313" key="2">
    <source>
        <dbReference type="Proteomes" id="UP000837803"/>
    </source>
</evidence>
<evidence type="ECO:0000313" key="1">
    <source>
        <dbReference type="EMBL" id="CAH1000932.1"/>
    </source>
</evidence>
<dbReference type="InterPro" id="IPR050583">
    <property type="entry name" value="Mycobacterial_A85_antigen"/>
</dbReference>
<evidence type="ECO:0008006" key="3">
    <source>
        <dbReference type="Google" id="ProtNLM"/>
    </source>
</evidence>
<comment type="caution">
    <text evidence="1">The sequence shown here is derived from an EMBL/GenBank/DDBJ whole genome shotgun (WGS) entry which is preliminary data.</text>
</comment>
<organism evidence="1 2">
    <name type="scientific">Neolewinella maritima</name>
    <dbReference type="NCBI Taxonomy" id="1383882"/>
    <lineage>
        <taxon>Bacteria</taxon>
        <taxon>Pseudomonadati</taxon>
        <taxon>Bacteroidota</taxon>
        <taxon>Saprospiria</taxon>
        <taxon>Saprospirales</taxon>
        <taxon>Lewinellaceae</taxon>
        <taxon>Neolewinella</taxon>
    </lineage>
</organism>
<gene>
    <name evidence="1" type="ORF">LEM8419_01957</name>
</gene>
<accession>A0ABM9B161</accession>
<dbReference type="Proteomes" id="UP000837803">
    <property type="component" value="Unassembled WGS sequence"/>
</dbReference>
<dbReference type="SUPFAM" id="SSF53474">
    <property type="entry name" value="alpha/beta-Hydrolases"/>
    <property type="match status" value="1"/>
</dbReference>
<sequence>MTNSVIFNAMRTTLLGLLITLLCTGVRAQTTVHVTLPQALADSALDGRLLLLLSQDSTAEPRFQVTDGPDTQLAFGRNVSDWEPGTTVTITADDRGYPIASLAGVPPGSYRAQVLLHRYETFHRADGHTVQLPMDRGEGQQWNRAPGNLLSTPVTVTLRADRSGPITLTLDQEIPEIEEPDDTDYVKHIKIRSKLLSDFWGRDMYLGAHVLLPEGHADHPEVKYPLAIMHGHFPADFGGWRTTPPDTTEPCVYSDRFGLDCYNRIEQQEAYDFYRTWTGPDFPRVIAVEIQHANPYYDDSYAVNSENLGPYGDAITYELIPEIERQFRGIGEGWARFVYGGSTGGWEALAVQVLYPDDYGTCYAACPDPIDFRAYTVVNLYEDANAYTLDSPFKQTERPARRDSLGHVSTTLREANMRELVLGDRSRSGQQWDIWEAVYSPVGDDGYPQRIWDKVSGHIDPRVADYWREHYDLTHIMQRDWATLGPKLRGKVNIYVGDMDNYYLNNAVYLTEQFLRSRDFGGEITYGDRAEHCWNGDPEQPNAISRLRYHRMFIPKWAGKVGELAPAGADLSSWQY</sequence>
<reference evidence="1" key="1">
    <citation type="submission" date="2021-12" db="EMBL/GenBank/DDBJ databases">
        <authorList>
            <person name="Rodrigo-Torres L."/>
            <person name="Arahal R. D."/>
            <person name="Lucena T."/>
        </authorList>
    </citation>
    <scope>NUCLEOTIDE SEQUENCE</scope>
    <source>
        <strain evidence="1">CECT 8419</strain>
    </source>
</reference>
<protein>
    <recommendedName>
        <fullName evidence="3">Esterase</fullName>
    </recommendedName>
</protein>
<dbReference type="PANTHER" id="PTHR48098">
    <property type="entry name" value="ENTEROCHELIN ESTERASE-RELATED"/>
    <property type="match status" value="1"/>
</dbReference>
<dbReference type="InterPro" id="IPR029058">
    <property type="entry name" value="AB_hydrolase_fold"/>
</dbReference>
<proteinExistence type="predicted"/>